<dbReference type="EMBL" id="CAFZ01000984">
    <property type="protein sequence ID" value="CCA76767.1"/>
    <property type="molecule type" value="Genomic_DNA"/>
</dbReference>
<name>G4TZM4_SERID</name>
<feature type="domain" description="C2H2-type" evidence="2">
    <location>
        <begin position="247"/>
        <end position="276"/>
    </location>
</feature>
<keyword evidence="4" id="KW-1185">Reference proteome</keyword>
<keyword evidence="1" id="KW-0479">Metal-binding</keyword>
<gene>
    <name evidence="3" type="ORF">PIIN_10754</name>
</gene>
<dbReference type="AlphaFoldDB" id="G4TZM4"/>
<evidence type="ECO:0000313" key="3">
    <source>
        <dbReference type="EMBL" id="CCA76767.1"/>
    </source>
</evidence>
<proteinExistence type="predicted"/>
<dbReference type="PROSITE" id="PS50157">
    <property type="entry name" value="ZINC_FINGER_C2H2_2"/>
    <property type="match status" value="1"/>
</dbReference>
<sequence>MERSVPWLHYSRYESNVDTLWQTDTSRALSYPDTHLFPSALSVGKAIFVVAMDNTAAKRQIFREFIDNSGSSILPMSPAPSPCSSLGSSVNSLPDSDRISTQNPQIISGYSGSQYNGCATALDQMADDPMATSIYGEEGLAQLFQGPNPSAVDEMADALMAARTRAKEELAEAISNLCSPPPWLFNRVSPQPPSLDGAVGATPELIQLQKSIQGQAWLHANEPEPRDEAGNSIFGNFLVHNEATSEYTCRFDGCVKAYSRCDRAIGHIRSHFQHRPFICGGSCGVEMCKERFYCKSYLAAHVKRPKVDCDYWYVA</sequence>
<evidence type="ECO:0000256" key="1">
    <source>
        <dbReference type="PROSITE-ProRule" id="PRU00042"/>
    </source>
</evidence>
<comment type="caution">
    <text evidence="3">The sequence shown here is derived from an EMBL/GenBank/DDBJ whole genome shotgun (WGS) entry which is preliminary data.</text>
</comment>
<protein>
    <recommendedName>
        <fullName evidence="2">C2H2-type domain-containing protein</fullName>
    </recommendedName>
</protein>
<dbReference type="InParanoid" id="G4TZM4"/>
<evidence type="ECO:0000259" key="2">
    <source>
        <dbReference type="PROSITE" id="PS50157"/>
    </source>
</evidence>
<keyword evidence="1" id="KW-0862">Zinc</keyword>
<accession>G4TZM4</accession>
<dbReference type="GO" id="GO:0008270">
    <property type="term" value="F:zinc ion binding"/>
    <property type="evidence" value="ECO:0007669"/>
    <property type="project" value="UniProtKB-KW"/>
</dbReference>
<dbReference type="HOGENOM" id="CLU_067620_0_0_1"/>
<dbReference type="InterPro" id="IPR013087">
    <property type="entry name" value="Znf_C2H2_type"/>
</dbReference>
<dbReference type="OrthoDB" id="3267568at2759"/>
<keyword evidence="1" id="KW-0863">Zinc-finger</keyword>
<dbReference type="PROSITE" id="PS00028">
    <property type="entry name" value="ZINC_FINGER_C2H2_1"/>
    <property type="match status" value="1"/>
</dbReference>
<dbReference type="Gene3D" id="3.30.160.60">
    <property type="entry name" value="Classic Zinc Finger"/>
    <property type="match status" value="1"/>
</dbReference>
<organism evidence="3 4">
    <name type="scientific">Serendipita indica (strain DSM 11827)</name>
    <name type="common">Root endophyte fungus</name>
    <name type="synonym">Piriformospora indica</name>
    <dbReference type="NCBI Taxonomy" id="1109443"/>
    <lineage>
        <taxon>Eukaryota</taxon>
        <taxon>Fungi</taxon>
        <taxon>Dikarya</taxon>
        <taxon>Basidiomycota</taxon>
        <taxon>Agaricomycotina</taxon>
        <taxon>Agaricomycetes</taxon>
        <taxon>Sebacinales</taxon>
        <taxon>Serendipitaceae</taxon>
        <taxon>Serendipita</taxon>
    </lineage>
</organism>
<reference evidence="3 4" key="1">
    <citation type="journal article" date="2011" name="PLoS Pathog.">
        <title>Endophytic Life Strategies Decoded by Genome and Transcriptome Analyses of the Mutualistic Root Symbiont Piriformospora indica.</title>
        <authorList>
            <person name="Zuccaro A."/>
            <person name="Lahrmann U."/>
            <person name="Guldener U."/>
            <person name="Langen G."/>
            <person name="Pfiffi S."/>
            <person name="Biedenkopf D."/>
            <person name="Wong P."/>
            <person name="Samans B."/>
            <person name="Grimm C."/>
            <person name="Basiewicz M."/>
            <person name="Murat C."/>
            <person name="Martin F."/>
            <person name="Kogel K.H."/>
        </authorList>
    </citation>
    <scope>NUCLEOTIDE SEQUENCE [LARGE SCALE GENOMIC DNA]</scope>
    <source>
        <strain evidence="3 4">DSM 11827</strain>
    </source>
</reference>
<evidence type="ECO:0000313" key="4">
    <source>
        <dbReference type="Proteomes" id="UP000007148"/>
    </source>
</evidence>
<dbReference type="Proteomes" id="UP000007148">
    <property type="component" value="Unassembled WGS sequence"/>
</dbReference>